<dbReference type="OrthoDB" id="9794684at2"/>
<dbReference type="Proteomes" id="UP000199708">
    <property type="component" value="Unassembled WGS sequence"/>
</dbReference>
<evidence type="ECO:0000256" key="5">
    <source>
        <dbReference type="ARBA" id="ARBA00022989"/>
    </source>
</evidence>
<dbReference type="GO" id="GO:0005886">
    <property type="term" value="C:plasma membrane"/>
    <property type="evidence" value="ECO:0007669"/>
    <property type="project" value="UniProtKB-SubCell"/>
</dbReference>
<evidence type="ECO:0000259" key="8">
    <source>
        <dbReference type="PROSITE" id="PS50928"/>
    </source>
</evidence>
<dbReference type="InterPro" id="IPR000515">
    <property type="entry name" value="MetI-like"/>
</dbReference>
<accession>A0A1G7Q9L0</accession>
<evidence type="ECO:0000313" key="9">
    <source>
        <dbReference type="EMBL" id="SDF95231.1"/>
    </source>
</evidence>
<proteinExistence type="inferred from homology"/>
<keyword evidence="4 7" id="KW-0812">Transmembrane</keyword>
<evidence type="ECO:0000256" key="3">
    <source>
        <dbReference type="ARBA" id="ARBA00022475"/>
    </source>
</evidence>
<dbReference type="PROSITE" id="PS50928">
    <property type="entry name" value="ABC_TM1"/>
    <property type="match status" value="1"/>
</dbReference>
<dbReference type="InterPro" id="IPR035906">
    <property type="entry name" value="MetI-like_sf"/>
</dbReference>
<evidence type="ECO:0000256" key="4">
    <source>
        <dbReference type="ARBA" id="ARBA00022692"/>
    </source>
</evidence>
<keyword evidence="5 7" id="KW-1133">Transmembrane helix</keyword>
<reference evidence="9 10" key="1">
    <citation type="submission" date="2016-10" db="EMBL/GenBank/DDBJ databases">
        <authorList>
            <person name="de Groot N.N."/>
        </authorList>
    </citation>
    <scope>NUCLEOTIDE SEQUENCE [LARGE SCALE GENOMIC DNA]</scope>
    <source>
        <strain evidence="9 10">ATCC BAA-466</strain>
    </source>
</reference>
<feature type="transmembrane region" description="Helical" evidence="7">
    <location>
        <begin position="12"/>
        <end position="38"/>
    </location>
</feature>
<evidence type="ECO:0000313" key="10">
    <source>
        <dbReference type="Proteomes" id="UP000199708"/>
    </source>
</evidence>
<name>A0A1G7Q9L0_9LACT</name>
<protein>
    <submittedName>
        <fullName evidence="9">Putative aldouronate transport system permease protein</fullName>
    </submittedName>
</protein>
<organism evidence="9 10">
    <name type="scientific">Facklamia miroungae</name>
    <dbReference type="NCBI Taxonomy" id="120956"/>
    <lineage>
        <taxon>Bacteria</taxon>
        <taxon>Bacillati</taxon>
        <taxon>Bacillota</taxon>
        <taxon>Bacilli</taxon>
        <taxon>Lactobacillales</taxon>
        <taxon>Aerococcaceae</taxon>
        <taxon>Facklamia</taxon>
    </lineage>
</organism>
<dbReference type="RefSeq" id="WP_090289119.1">
    <property type="nucleotide sequence ID" value="NZ_FNCK01000002.1"/>
</dbReference>
<feature type="transmembrane region" description="Helical" evidence="7">
    <location>
        <begin position="182"/>
        <end position="204"/>
    </location>
</feature>
<feature type="transmembrane region" description="Helical" evidence="7">
    <location>
        <begin position="78"/>
        <end position="98"/>
    </location>
</feature>
<evidence type="ECO:0000256" key="2">
    <source>
        <dbReference type="ARBA" id="ARBA00022448"/>
    </source>
</evidence>
<gene>
    <name evidence="9" type="ORF">SAMN05421791_10219</name>
</gene>
<keyword evidence="10" id="KW-1185">Reference proteome</keyword>
<evidence type="ECO:0000256" key="7">
    <source>
        <dbReference type="RuleBase" id="RU363032"/>
    </source>
</evidence>
<comment type="similarity">
    <text evidence="7">Belongs to the binding-protein-dependent transport system permease family.</text>
</comment>
<dbReference type="PANTHER" id="PTHR43744:SF9">
    <property type="entry name" value="POLYGALACTURONAN_RHAMNOGALACTURONAN TRANSPORT SYSTEM PERMEASE PROTEIN YTCP"/>
    <property type="match status" value="1"/>
</dbReference>
<feature type="transmembrane region" description="Helical" evidence="7">
    <location>
        <begin position="266"/>
        <end position="285"/>
    </location>
</feature>
<evidence type="ECO:0000256" key="6">
    <source>
        <dbReference type="ARBA" id="ARBA00023136"/>
    </source>
</evidence>
<keyword evidence="2 7" id="KW-0813">Transport</keyword>
<evidence type="ECO:0000256" key="1">
    <source>
        <dbReference type="ARBA" id="ARBA00004651"/>
    </source>
</evidence>
<dbReference type="AlphaFoldDB" id="A0A1G7Q9L0"/>
<dbReference type="PANTHER" id="PTHR43744">
    <property type="entry name" value="ABC TRANSPORTER PERMEASE PROTEIN MG189-RELATED-RELATED"/>
    <property type="match status" value="1"/>
</dbReference>
<dbReference type="EMBL" id="FNCK01000002">
    <property type="protein sequence ID" value="SDF95231.1"/>
    <property type="molecule type" value="Genomic_DNA"/>
</dbReference>
<feature type="transmembrane region" description="Helical" evidence="7">
    <location>
        <begin position="140"/>
        <end position="161"/>
    </location>
</feature>
<dbReference type="Gene3D" id="1.10.3720.10">
    <property type="entry name" value="MetI-like"/>
    <property type="match status" value="1"/>
</dbReference>
<keyword evidence="3" id="KW-1003">Cell membrane</keyword>
<feature type="transmembrane region" description="Helical" evidence="7">
    <location>
        <begin position="110"/>
        <end position="128"/>
    </location>
</feature>
<dbReference type="GO" id="GO:0055085">
    <property type="term" value="P:transmembrane transport"/>
    <property type="evidence" value="ECO:0007669"/>
    <property type="project" value="InterPro"/>
</dbReference>
<comment type="subcellular location">
    <subcellularLocation>
        <location evidence="1 7">Cell membrane</location>
        <topology evidence="1 7">Multi-pass membrane protein</topology>
    </subcellularLocation>
</comment>
<dbReference type="SUPFAM" id="SSF161098">
    <property type="entry name" value="MetI-like"/>
    <property type="match status" value="1"/>
</dbReference>
<dbReference type="STRING" id="120956.SAMN05421791_10219"/>
<keyword evidence="6 7" id="KW-0472">Membrane</keyword>
<dbReference type="CDD" id="cd06261">
    <property type="entry name" value="TM_PBP2"/>
    <property type="match status" value="1"/>
</dbReference>
<dbReference type="Pfam" id="PF00528">
    <property type="entry name" value="BPD_transp_1"/>
    <property type="match status" value="1"/>
</dbReference>
<sequence>MSETMQTSKWVRILFHLLLICLCLIIILPFMHILALAFNSGTDAATGGIWFWPRLFSIENFQEVFRQDNLLTGLGISIFRTVLGTVIGVFLMAMASWALTIPDLPFSGKITFFIFFTMLFSGGTIPYYLVLSELKLTNTIWVYIVPGLYSVTNILLLRSAFKQLPMSIVEAARIDGMGEFRIFTRIILPMSKPTLATVSLFTAVGHWNDWFAGSFYVRKAELKPLATILQEMLTRQANLADVLMRAGSGSAAYQQLDKVDITGQSLQMATIIVVILPIVIMYPFIQKYFVQGITIGSVKE</sequence>
<feature type="domain" description="ABC transmembrane type-1" evidence="8">
    <location>
        <begin position="70"/>
        <end position="285"/>
    </location>
</feature>